<dbReference type="CDD" id="cd05243">
    <property type="entry name" value="SDR_a5"/>
    <property type="match status" value="1"/>
</dbReference>
<evidence type="ECO:0000256" key="2">
    <source>
        <dbReference type="ARBA" id="ARBA00023276"/>
    </source>
</evidence>
<dbReference type="InterPro" id="IPR044256">
    <property type="entry name" value="HCF244-like"/>
</dbReference>
<dbReference type="KEGG" id="acy:Anacy_0354"/>
<keyword evidence="1" id="KW-0602">Photosynthesis</keyword>
<dbReference type="EMBL" id="CP003659">
    <property type="protein sequence ID" value="AFZ55956.1"/>
    <property type="molecule type" value="Genomic_DNA"/>
</dbReference>
<sequence>MTLMTLLIVGATGTLGRQVARRAIDEGYKVRCLVRSNKKAAFLKEWGAELVRGDLCYPQTLEAALAGVTAVIDASTSRPTDSLTIEQVDWDGKVALIQAAKAANVERFIFFSILDAEKYPKVPLMEIKRCTELFLAESGLNYTVLRLAGFMQGLIGQYGIPILENQPVWVTGASSPVAYMDTQDIAKFAIRALSVPETQNQAFPVVGTRAWSAEEIINICERLSGKDARVTRMPISLLRSVQGLLRFFQWGWNVADRLAFTEVLASGRPLNAPMDEVYTVFGLDKQQTATVETYLQEYFSRIMKKLKELDYEKTKTKSKKIKKPLLNSLQKSIVNKIPD</sequence>
<feature type="domain" description="NmrA-like" evidence="3">
    <location>
        <begin position="5"/>
        <end position="241"/>
    </location>
</feature>
<reference evidence="5" key="1">
    <citation type="journal article" date="2013" name="Proc. Natl. Acad. Sci. U.S.A.">
        <title>Improving the coverage of the cyanobacterial phylum using diversity-driven genome sequencing.</title>
        <authorList>
            <person name="Shih P.M."/>
            <person name="Wu D."/>
            <person name="Latifi A."/>
            <person name="Axen S.D."/>
            <person name="Fewer D.P."/>
            <person name="Talla E."/>
            <person name="Calteau A."/>
            <person name="Cai F."/>
            <person name="Tandeau de Marsac N."/>
            <person name="Rippka R."/>
            <person name="Herdman M."/>
            <person name="Sivonen K."/>
            <person name="Coursin T."/>
            <person name="Laurent T."/>
            <person name="Goodwin L."/>
            <person name="Nolan M."/>
            <person name="Davenport K.W."/>
            <person name="Han C.S."/>
            <person name="Rubin E.M."/>
            <person name="Eisen J.A."/>
            <person name="Woyke T."/>
            <person name="Gugger M."/>
            <person name="Kerfeld C.A."/>
        </authorList>
    </citation>
    <scope>NUCLEOTIDE SEQUENCE [LARGE SCALE GENOMIC DNA]</scope>
    <source>
        <strain evidence="5">ATCC 27899 / PCC 7122</strain>
    </source>
</reference>
<keyword evidence="5" id="KW-1185">Reference proteome</keyword>
<gene>
    <name evidence="4" type="ordered locus">Anacy_0354</name>
</gene>
<name>K9Z9V7_ANACC</name>
<accession>K9Z9V7</accession>
<dbReference type="PANTHER" id="PTHR47128:SF2">
    <property type="entry name" value="PROTEIN HIGH CHLOROPHYLL FLUORESCENCE PHENOTYPE 244, CHLOROPLASTIC"/>
    <property type="match status" value="1"/>
</dbReference>
<dbReference type="InterPro" id="IPR036291">
    <property type="entry name" value="NAD(P)-bd_dom_sf"/>
</dbReference>
<evidence type="ECO:0000313" key="5">
    <source>
        <dbReference type="Proteomes" id="UP000010474"/>
    </source>
</evidence>
<proteinExistence type="predicted"/>
<evidence type="ECO:0000259" key="3">
    <source>
        <dbReference type="Pfam" id="PF05368"/>
    </source>
</evidence>
<dbReference type="InterPro" id="IPR008030">
    <property type="entry name" value="NmrA-like"/>
</dbReference>
<dbReference type="PANTHER" id="PTHR47128">
    <property type="match status" value="1"/>
</dbReference>
<dbReference type="Proteomes" id="UP000010474">
    <property type="component" value="Chromosome"/>
</dbReference>
<dbReference type="AlphaFoldDB" id="K9Z9V7"/>
<evidence type="ECO:0000256" key="1">
    <source>
        <dbReference type="ARBA" id="ARBA00022531"/>
    </source>
</evidence>
<evidence type="ECO:0000313" key="4">
    <source>
        <dbReference type="EMBL" id="AFZ55956.1"/>
    </source>
</evidence>
<dbReference type="SUPFAM" id="SSF51735">
    <property type="entry name" value="NAD(P)-binding Rossmann-fold domains"/>
    <property type="match status" value="1"/>
</dbReference>
<protein>
    <submittedName>
        <fullName evidence="4">NmrA family protein</fullName>
    </submittedName>
</protein>
<dbReference type="GO" id="GO:0015979">
    <property type="term" value="P:photosynthesis"/>
    <property type="evidence" value="ECO:0007669"/>
    <property type="project" value="UniProtKB-KW"/>
</dbReference>
<organism evidence="4 5">
    <name type="scientific">Anabaena cylindrica (strain ATCC 27899 / PCC 7122)</name>
    <dbReference type="NCBI Taxonomy" id="272123"/>
    <lineage>
        <taxon>Bacteria</taxon>
        <taxon>Bacillati</taxon>
        <taxon>Cyanobacteriota</taxon>
        <taxon>Cyanophyceae</taxon>
        <taxon>Nostocales</taxon>
        <taxon>Nostocaceae</taxon>
        <taxon>Anabaena</taxon>
    </lineage>
</organism>
<dbReference type="eggNOG" id="COG0702">
    <property type="taxonomic scope" value="Bacteria"/>
</dbReference>
<dbReference type="PATRIC" id="fig|272123.3.peg.384"/>
<dbReference type="STRING" id="272123.Anacy_0354"/>
<dbReference type="Pfam" id="PF05368">
    <property type="entry name" value="NmrA"/>
    <property type="match status" value="1"/>
</dbReference>
<dbReference type="GO" id="GO:0009523">
    <property type="term" value="C:photosystem II"/>
    <property type="evidence" value="ECO:0007669"/>
    <property type="project" value="UniProtKB-KW"/>
</dbReference>
<dbReference type="HOGENOM" id="CLU_007383_10_3_3"/>
<dbReference type="Gene3D" id="3.40.50.720">
    <property type="entry name" value="NAD(P)-binding Rossmann-like Domain"/>
    <property type="match status" value="1"/>
</dbReference>
<keyword evidence="2" id="KW-0604">Photosystem II</keyword>